<dbReference type="SUPFAM" id="SSF161098">
    <property type="entry name" value="MetI-like"/>
    <property type="match status" value="1"/>
</dbReference>
<dbReference type="AlphaFoldDB" id="A0A2T4URN2"/>
<keyword evidence="6 7" id="KW-0472">Membrane</keyword>
<dbReference type="InterPro" id="IPR035906">
    <property type="entry name" value="MetI-like_sf"/>
</dbReference>
<feature type="transmembrane region" description="Helical" evidence="7">
    <location>
        <begin position="56"/>
        <end position="79"/>
    </location>
</feature>
<comment type="similarity">
    <text evidence="7">Belongs to the binding-protein-dependent transport system permease family.</text>
</comment>
<keyword evidence="10" id="KW-1185">Reference proteome</keyword>
<sequence>MAGGAAAPLAPIVRRKETRALTSPILDREVPAVATAVPSAAATPPRPRRTGRRTQASYRLAPVLYTVVVVVLFALFFLWPGALGVFYSFTDYRGVGSPDLIGISNYQELLADPDFWASLGRTALYTLLSVPLGYVLSLGLASLLVNANARGSVPAKIIFFIPWLVSPIVTGVIWRWMFGENFGFINFVIEAAGGSAVPWSSNGDLSLAVVVFASAWGGAAFNMLLFIAAIKNVPSSYYEAAALDGANPWQRFVHITLPGIAPTSFLVILLSTINSMKEFAMIQALNEGGPGTQNRLIVQYIYETGFERAEVGYASAASMVLMVLLLAIALVQLGFERRKKDAS</sequence>
<evidence type="ECO:0000313" key="9">
    <source>
        <dbReference type="EMBL" id="PTL72178.1"/>
    </source>
</evidence>
<comment type="subcellular location">
    <subcellularLocation>
        <location evidence="1 7">Cell membrane</location>
        <topology evidence="1 7">Multi-pass membrane protein</topology>
    </subcellularLocation>
</comment>
<reference evidence="9 10" key="1">
    <citation type="submission" date="2018-03" db="EMBL/GenBank/DDBJ databases">
        <title>Bacteriophage NCPPB3778 and a type I-E CRISPR drive the evolution of the US Biological Select Agent, Rathayibacter toxicus.</title>
        <authorList>
            <person name="Davis E.W.II."/>
            <person name="Tabima J.F."/>
            <person name="Weisberg A.J."/>
            <person name="Dantas Lopes L."/>
            <person name="Wiseman M.S."/>
            <person name="Wiseman M.S."/>
            <person name="Pupko T."/>
            <person name="Belcher M.S."/>
            <person name="Sechler A.J."/>
            <person name="Tancos M.A."/>
            <person name="Schroeder B.K."/>
            <person name="Murray T.D."/>
            <person name="Luster D.G."/>
            <person name="Schneider W.L."/>
            <person name="Rogers E."/>
            <person name="Andreote F.D."/>
            <person name="Grunwald N.J."/>
            <person name="Putnam M.L."/>
            <person name="Chang J.H."/>
        </authorList>
    </citation>
    <scope>NUCLEOTIDE SEQUENCE [LARGE SCALE GENOMIC DNA]</scope>
    <source>
        <strain evidence="9 10">DSM 15933</strain>
    </source>
</reference>
<feature type="domain" description="ABC transmembrane type-1" evidence="8">
    <location>
        <begin position="119"/>
        <end position="332"/>
    </location>
</feature>
<name>A0A2T4URN2_9MICO</name>
<evidence type="ECO:0000313" key="10">
    <source>
        <dbReference type="Proteomes" id="UP000241085"/>
    </source>
</evidence>
<dbReference type="CDD" id="cd06261">
    <property type="entry name" value="TM_PBP2"/>
    <property type="match status" value="1"/>
</dbReference>
<organism evidence="9 10">
    <name type="scientific">Rathayibacter caricis DSM 15933</name>
    <dbReference type="NCBI Taxonomy" id="1328867"/>
    <lineage>
        <taxon>Bacteria</taxon>
        <taxon>Bacillati</taxon>
        <taxon>Actinomycetota</taxon>
        <taxon>Actinomycetes</taxon>
        <taxon>Micrococcales</taxon>
        <taxon>Microbacteriaceae</taxon>
        <taxon>Rathayibacter</taxon>
    </lineage>
</organism>
<dbReference type="InterPro" id="IPR051393">
    <property type="entry name" value="ABC_transporter_permease"/>
</dbReference>
<dbReference type="Pfam" id="PF00528">
    <property type="entry name" value="BPD_transp_1"/>
    <property type="match status" value="1"/>
</dbReference>
<evidence type="ECO:0000256" key="7">
    <source>
        <dbReference type="RuleBase" id="RU363032"/>
    </source>
</evidence>
<gene>
    <name evidence="9" type="ORF">C1I63_04515</name>
</gene>
<dbReference type="Gene3D" id="1.10.3720.10">
    <property type="entry name" value="MetI-like"/>
    <property type="match status" value="1"/>
</dbReference>
<feature type="transmembrane region" description="Helical" evidence="7">
    <location>
        <begin position="123"/>
        <end position="145"/>
    </location>
</feature>
<accession>A0A2T4URN2</accession>
<evidence type="ECO:0000256" key="2">
    <source>
        <dbReference type="ARBA" id="ARBA00022448"/>
    </source>
</evidence>
<dbReference type="Proteomes" id="UP000241085">
    <property type="component" value="Unassembled WGS sequence"/>
</dbReference>
<evidence type="ECO:0000259" key="8">
    <source>
        <dbReference type="PROSITE" id="PS50928"/>
    </source>
</evidence>
<feature type="transmembrane region" description="Helical" evidence="7">
    <location>
        <begin position="157"/>
        <end position="177"/>
    </location>
</feature>
<evidence type="ECO:0000256" key="5">
    <source>
        <dbReference type="ARBA" id="ARBA00022989"/>
    </source>
</evidence>
<dbReference type="PROSITE" id="PS50928">
    <property type="entry name" value="ABC_TM1"/>
    <property type="match status" value="1"/>
</dbReference>
<keyword evidence="5 7" id="KW-1133">Transmembrane helix</keyword>
<dbReference type="InterPro" id="IPR000515">
    <property type="entry name" value="MetI-like"/>
</dbReference>
<dbReference type="GO" id="GO:0055085">
    <property type="term" value="P:transmembrane transport"/>
    <property type="evidence" value="ECO:0007669"/>
    <property type="project" value="InterPro"/>
</dbReference>
<keyword evidence="2 7" id="KW-0813">Transport</keyword>
<evidence type="ECO:0000256" key="4">
    <source>
        <dbReference type="ARBA" id="ARBA00022692"/>
    </source>
</evidence>
<protein>
    <submittedName>
        <fullName evidence="9">Sugar ABC transporter permease</fullName>
    </submittedName>
</protein>
<keyword evidence="3" id="KW-1003">Cell membrane</keyword>
<evidence type="ECO:0000256" key="1">
    <source>
        <dbReference type="ARBA" id="ARBA00004651"/>
    </source>
</evidence>
<dbReference type="PANTHER" id="PTHR30193:SF41">
    <property type="entry name" value="DIACETYLCHITOBIOSE UPTAKE SYSTEM PERMEASE PROTEIN NGCF"/>
    <property type="match status" value="1"/>
</dbReference>
<proteinExistence type="inferred from homology"/>
<evidence type="ECO:0000256" key="6">
    <source>
        <dbReference type="ARBA" id="ARBA00023136"/>
    </source>
</evidence>
<dbReference type="GO" id="GO:0005886">
    <property type="term" value="C:plasma membrane"/>
    <property type="evidence" value="ECO:0007669"/>
    <property type="project" value="UniProtKB-SubCell"/>
</dbReference>
<comment type="caution">
    <text evidence="9">The sequence shown here is derived from an EMBL/GenBank/DDBJ whole genome shotgun (WGS) entry which is preliminary data.</text>
</comment>
<feature type="transmembrane region" description="Helical" evidence="7">
    <location>
        <begin position="313"/>
        <end position="335"/>
    </location>
</feature>
<dbReference type="EMBL" id="PZPL01000001">
    <property type="protein sequence ID" value="PTL72178.1"/>
    <property type="molecule type" value="Genomic_DNA"/>
</dbReference>
<feature type="transmembrane region" description="Helical" evidence="7">
    <location>
        <begin position="251"/>
        <end position="273"/>
    </location>
</feature>
<evidence type="ECO:0000256" key="3">
    <source>
        <dbReference type="ARBA" id="ARBA00022475"/>
    </source>
</evidence>
<feature type="transmembrane region" description="Helical" evidence="7">
    <location>
        <begin position="205"/>
        <end position="230"/>
    </location>
</feature>
<keyword evidence="4 7" id="KW-0812">Transmembrane</keyword>
<dbReference type="PANTHER" id="PTHR30193">
    <property type="entry name" value="ABC TRANSPORTER PERMEASE PROTEIN"/>
    <property type="match status" value="1"/>
</dbReference>